<dbReference type="HOGENOM" id="CLU_023945_1_0_1"/>
<accession>A0A0C3EL28</accession>
<dbReference type="AlphaFoldDB" id="A0A0C3EL28"/>
<dbReference type="InterPro" id="IPR017853">
    <property type="entry name" value="GH"/>
</dbReference>
<dbReference type="PANTHER" id="PTHR36183:SF2">
    <property type="entry name" value="BETA-GLUCURONIDASE C-TERMINAL DOMAIN-CONTAINING PROTEIN"/>
    <property type="match status" value="1"/>
</dbReference>
<keyword evidence="3" id="KW-1185">Reference proteome</keyword>
<dbReference type="PANTHER" id="PTHR36183">
    <property type="entry name" value="BETA-GLUCURONIDASE"/>
    <property type="match status" value="1"/>
</dbReference>
<evidence type="ECO:0000313" key="3">
    <source>
        <dbReference type="Proteomes" id="UP000054166"/>
    </source>
</evidence>
<reference evidence="2 3" key="1">
    <citation type="submission" date="2014-04" db="EMBL/GenBank/DDBJ databases">
        <authorList>
            <consortium name="DOE Joint Genome Institute"/>
            <person name="Kuo A."/>
            <person name="Tarkka M."/>
            <person name="Buscot F."/>
            <person name="Kohler A."/>
            <person name="Nagy L.G."/>
            <person name="Floudas D."/>
            <person name="Copeland A."/>
            <person name="Barry K.W."/>
            <person name="Cichocki N."/>
            <person name="Veneault-Fourrey C."/>
            <person name="LaButti K."/>
            <person name="Lindquist E.A."/>
            <person name="Lipzen A."/>
            <person name="Lundell T."/>
            <person name="Morin E."/>
            <person name="Murat C."/>
            <person name="Sun H."/>
            <person name="Tunlid A."/>
            <person name="Henrissat B."/>
            <person name="Grigoriev I.V."/>
            <person name="Hibbett D.S."/>
            <person name="Martin F."/>
            <person name="Nordberg H.P."/>
            <person name="Cantor M.N."/>
            <person name="Hua S.X."/>
        </authorList>
    </citation>
    <scope>NUCLEOTIDE SEQUENCE [LARGE SCALE GENOMIC DNA]</scope>
    <source>
        <strain evidence="2 3">F 1598</strain>
    </source>
</reference>
<sequence length="647" mass="70732">MRAGYNQATDGSQQLTSGTACDPRISMAGPLAAVWGFLSYKQISSDCGSTHQPRALRMPDFESFQQLTQANMAFLVRTCFPNVLCTWYWPVLADQTPLTISFPAKAPPNATSNVVLDNFLGISFELSSFDTLWCQSKSTMPNAMQNYLANIRARIKTPLRVRVGGNSMDDSVYVTNQSNMITITNTNAYFNDIPVNFGPVFWEVLNSMSDRVGEMQFIIGLSMQDPSEDSNLIEIAATAEQQLGNRLDAMAMYEPDLYANHGTRANYTLFNYISEIGEVLHDLTYASAGNLLSKRIMAGPSICCDWDLDYILDAGLDQYYTIQHYPDNNCNGLNAQNTNISYFLSHTNVAPFTQWNQPGVNEAMQQGVPVLVTEYNSISCGGTNISDTVSPSPPSRCLAAICAQFAAAMWAVDVALNFASANISGAYIHIRKFNVSYNLFDPPTDSTSTESGWRTGSPYYSVLMLSETLSSKRSIVADLNIDNSIYSPTSTVAAYGIYDNGGKTQVKVLFNYANDHSQSFVIPTNTTFAVDIRMLIAPDVWETTNISWAGQTIAQNGDLEDDQTTQYIHCRDGCTIDVPGPGPGIALVLFDPKGPDTDSFFEGNSTIAGLSGYSSGETIMTAPPLGLWTQLSLSAICTGVLWAFAIH</sequence>
<protein>
    <submittedName>
        <fullName evidence="2">Glycoside hydrolase family 79 protein</fullName>
    </submittedName>
</protein>
<dbReference type="Gene3D" id="2.60.40.1180">
    <property type="entry name" value="Golgi alpha-mannosidase II"/>
    <property type="match status" value="1"/>
</dbReference>
<organism evidence="2 3">
    <name type="scientific">Piloderma croceum (strain F 1598)</name>
    <dbReference type="NCBI Taxonomy" id="765440"/>
    <lineage>
        <taxon>Eukaryota</taxon>
        <taxon>Fungi</taxon>
        <taxon>Dikarya</taxon>
        <taxon>Basidiomycota</taxon>
        <taxon>Agaricomycotina</taxon>
        <taxon>Agaricomycetes</taxon>
        <taxon>Agaricomycetidae</taxon>
        <taxon>Atheliales</taxon>
        <taxon>Atheliaceae</taxon>
        <taxon>Piloderma</taxon>
    </lineage>
</organism>
<dbReference type="SUPFAM" id="SSF51445">
    <property type="entry name" value="(Trans)glycosidases"/>
    <property type="match status" value="1"/>
</dbReference>
<name>A0A0C3EL28_PILCF</name>
<evidence type="ECO:0000259" key="1">
    <source>
        <dbReference type="Pfam" id="PF16862"/>
    </source>
</evidence>
<dbReference type="InParanoid" id="A0A0C3EL28"/>
<dbReference type="Proteomes" id="UP000054166">
    <property type="component" value="Unassembled WGS sequence"/>
</dbReference>
<dbReference type="GO" id="GO:0016787">
    <property type="term" value="F:hydrolase activity"/>
    <property type="evidence" value="ECO:0007669"/>
    <property type="project" value="UniProtKB-KW"/>
</dbReference>
<dbReference type="STRING" id="765440.A0A0C3EL28"/>
<reference evidence="3" key="2">
    <citation type="submission" date="2015-01" db="EMBL/GenBank/DDBJ databases">
        <title>Evolutionary Origins and Diversification of the Mycorrhizal Mutualists.</title>
        <authorList>
            <consortium name="DOE Joint Genome Institute"/>
            <consortium name="Mycorrhizal Genomics Consortium"/>
            <person name="Kohler A."/>
            <person name="Kuo A."/>
            <person name="Nagy L.G."/>
            <person name="Floudas D."/>
            <person name="Copeland A."/>
            <person name="Barry K.W."/>
            <person name="Cichocki N."/>
            <person name="Veneault-Fourrey C."/>
            <person name="LaButti K."/>
            <person name="Lindquist E.A."/>
            <person name="Lipzen A."/>
            <person name="Lundell T."/>
            <person name="Morin E."/>
            <person name="Murat C."/>
            <person name="Riley R."/>
            <person name="Ohm R."/>
            <person name="Sun H."/>
            <person name="Tunlid A."/>
            <person name="Henrissat B."/>
            <person name="Grigoriev I.V."/>
            <person name="Hibbett D.S."/>
            <person name="Martin F."/>
        </authorList>
    </citation>
    <scope>NUCLEOTIDE SEQUENCE [LARGE SCALE GENOMIC DNA]</scope>
    <source>
        <strain evidence="3">F 1598</strain>
    </source>
</reference>
<dbReference type="PROSITE" id="PS51257">
    <property type="entry name" value="PROKAR_LIPOPROTEIN"/>
    <property type="match status" value="1"/>
</dbReference>
<feature type="domain" description="Beta-glucuronidase C-terminal" evidence="1">
    <location>
        <begin position="494"/>
        <end position="581"/>
    </location>
</feature>
<evidence type="ECO:0000313" key="2">
    <source>
        <dbReference type="EMBL" id="KIM73310.1"/>
    </source>
</evidence>
<dbReference type="InterPro" id="IPR052974">
    <property type="entry name" value="GH79_Enzymes"/>
</dbReference>
<dbReference type="InterPro" id="IPR013780">
    <property type="entry name" value="Glyco_hydro_b"/>
</dbReference>
<gene>
    <name evidence="2" type="ORF">PILCRDRAFT_15340</name>
</gene>
<keyword evidence="2" id="KW-0378">Hydrolase</keyword>
<dbReference type="Pfam" id="PF16862">
    <property type="entry name" value="Glyco_hydro_79C"/>
    <property type="match status" value="1"/>
</dbReference>
<dbReference type="EMBL" id="KN833086">
    <property type="protein sequence ID" value="KIM73310.1"/>
    <property type="molecule type" value="Genomic_DNA"/>
</dbReference>
<dbReference type="OrthoDB" id="2796951at2759"/>
<proteinExistence type="predicted"/>
<dbReference type="Gene3D" id="3.20.20.80">
    <property type="entry name" value="Glycosidases"/>
    <property type="match status" value="1"/>
</dbReference>
<dbReference type="InterPro" id="IPR031728">
    <property type="entry name" value="GlcAase_C"/>
</dbReference>